<organism evidence="1 2">
    <name type="scientific">Kitasatospora indigofera</name>
    <dbReference type="NCBI Taxonomy" id="67307"/>
    <lineage>
        <taxon>Bacteria</taxon>
        <taxon>Bacillati</taxon>
        <taxon>Actinomycetota</taxon>
        <taxon>Actinomycetes</taxon>
        <taxon>Kitasatosporales</taxon>
        <taxon>Streptomycetaceae</taxon>
        <taxon>Kitasatospora</taxon>
    </lineage>
</organism>
<protein>
    <submittedName>
        <fullName evidence="1">Uncharacterized protein</fullName>
    </submittedName>
</protein>
<name>A0A918YUQ6_9ACTN</name>
<reference evidence="1" key="1">
    <citation type="journal article" date="2014" name="Int. J. Syst. Evol. Microbiol.">
        <title>Complete genome sequence of Corynebacterium casei LMG S-19264T (=DSM 44701T), isolated from a smear-ripened cheese.</title>
        <authorList>
            <consortium name="US DOE Joint Genome Institute (JGI-PGF)"/>
            <person name="Walter F."/>
            <person name="Albersmeier A."/>
            <person name="Kalinowski J."/>
            <person name="Ruckert C."/>
        </authorList>
    </citation>
    <scope>NUCLEOTIDE SEQUENCE</scope>
    <source>
        <strain evidence="1">JCM 4646</strain>
    </source>
</reference>
<dbReference type="EMBL" id="BNBO01000087">
    <property type="protein sequence ID" value="GHE25801.1"/>
    <property type="molecule type" value="Genomic_DNA"/>
</dbReference>
<reference evidence="1" key="2">
    <citation type="submission" date="2020-09" db="EMBL/GenBank/DDBJ databases">
        <authorList>
            <person name="Sun Q."/>
            <person name="Ohkuma M."/>
        </authorList>
    </citation>
    <scope>NUCLEOTIDE SEQUENCE</scope>
    <source>
        <strain evidence="1">JCM 4646</strain>
    </source>
</reference>
<dbReference type="Proteomes" id="UP000617734">
    <property type="component" value="Unassembled WGS sequence"/>
</dbReference>
<sequence length="80" mass="8502">MLELARAGAVEVHVKTYGIAWALLVYEWLYEGNLIGPYGVIPRKAGTFISTRRGRGQRGAVLLLASTGSTATRSARPGAG</sequence>
<proteinExistence type="predicted"/>
<keyword evidence="2" id="KW-1185">Reference proteome</keyword>
<accession>A0A918YUQ6</accession>
<gene>
    <name evidence="1" type="ORF">GCM10018781_77700</name>
</gene>
<comment type="caution">
    <text evidence="1">The sequence shown here is derived from an EMBL/GenBank/DDBJ whole genome shotgun (WGS) entry which is preliminary data.</text>
</comment>
<evidence type="ECO:0000313" key="2">
    <source>
        <dbReference type="Proteomes" id="UP000617734"/>
    </source>
</evidence>
<evidence type="ECO:0000313" key="1">
    <source>
        <dbReference type="EMBL" id="GHE25801.1"/>
    </source>
</evidence>
<dbReference type="AlphaFoldDB" id="A0A918YUQ6"/>